<dbReference type="Gene3D" id="3.40.50.300">
    <property type="entry name" value="P-loop containing nucleotide triphosphate hydrolases"/>
    <property type="match status" value="1"/>
</dbReference>
<evidence type="ECO:0000259" key="1">
    <source>
        <dbReference type="Pfam" id="PF00485"/>
    </source>
</evidence>
<protein>
    <submittedName>
        <fullName evidence="2">Kinase</fullName>
    </submittedName>
</protein>
<dbReference type="SUPFAM" id="SSF52540">
    <property type="entry name" value="P-loop containing nucleoside triphosphate hydrolases"/>
    <property type="match status" value="1"/>
</dbReference>
<sequence length="294" mass="32404">MARSLCDDLIAEEHLPETYHAIIRDWWQPLAAHLAGMAGQTIAPVISINGGQGTGKSTLCRFLEALLNDRGINAVTLGLDDLYLPKTDRQILARKIHPLFATRGVPGTHDTDLGLALIAALREGADVSLPIFDKSEDDRSAATRRTEAPADIILFEGWCVGAQPQPDHALDTPINQLEEEEDPDAVWRRHVNDALAGPYARLFAEIDHLIMLKVEDFSAVFANRKMQEAKLAASQPFAPAVMDDAKLRRFVAHYERLTRWMLQDLPPRADLLLEIDASQTPIAASGPWADALAI</sequence>
<dbReference type="Pfam" id="PF00485">
    <property type="entry name" value="PRK"/>
    <property type="match status" value="1"/>
</dbReference>
<evidence type="ECO:0000313" key="2">
    <source>
        <dbReference type="EMBL" id="MXO66148.1"/>
    </source>
</evidence>
<keyword evidence="3" id="KW-1185">Reference proteome</keyword>
<keyword evidence="2" id="KW-0418">Kinase</keyword>
<keyword evidence="2" id="KW-0808">Transferase</keyword>
<dbReference type="AlphaFoldDB" id="A0A6I4T647"/>
<accession>A0A6I4T647</accession>
<dbReference type="InterPro" id="IPR006083">
    <property type="entry name" value="PRK/URK"/>
</dbReference>
<reference evidence="2 3" key="1">
    <citation type="submission" date="2019-12" db="EMBL/GenBank/DDBJ databases">
        <title>Genomic-based taxomic classification of the family Erythrobacteraceae.</title>
        <authorList>
            <person name="Xu L."/>
        </authorList>
    </citation>
    <scope>NUCLEOTIDE SEQUENCE [LARGE SCALE GENOMIC DNA]</scope>
    <source>
        <strain evidence="2 3">LMG 29518</strain>
    </source>
</reference>
<dbReference type="RefSeq" id="WP_160736586.1">
    <property type="nucleotide sequence ID" value="NZ_WTYT01000004.1"/>
</dbReference>
<gene>
    <name evidence="2" type="ORF">GRI91_10310</name>
</gene>
<dbReference type="Proteomes" id="UP000438476">
    <property type="component" value="Unassembled WGS sequence"/>
</dbReference>
<dbReference type="OrthoDB" id="455474at2"/>
<feature type="domain" description="Phosphoribulokinase/uridine kinase" evidence="1">
    <location>
        <begin position="45"/>
        <end position="157"/>
    </location>
</feature>
<evidence type="ECO:0000313" key="3">
    <source>
        <dbReference type="Proteomes" id="UP000438476"/>
    </source>
</evidence>
<dbReference type="GO" id="GO:0005524">
    <property type="term" value="F:ATP binding"/>
    <property type="evidence" value="ECO:0007669"/>
    <property type="project" value="InterPro"/>
</dbReference>
<organism evidence="2 3">
    <name type="scientific">Altericroceibacterium endophyticum</name>
    <dbReference type="NCBI Taxonomy" id="1808508"/>
    <lineage>
        <taxon>Bacteria</taxon>
        <taxon>Pseudomonadati</taxon>
        <taxon>Pseudomonadota</taxon>
        <taxon>Alphaproteobacteria</taxon>
        <taxon>Sphingomonadales</taxon>
        <taxon>Erythrobacteraceae</taxon>
        <taxon>Altericroceibacterium</taxon>
    </lineage>
</organism>
<dbReference type="EMBL" id="WTYT01000004">
    <property type="protein sequence ID" value="MXO66148.1"/>
    <property type="molecule type" value="Genomic_DNA"/>
</dbReference>
<dbReference type="InterPro" id="IPR027417">
    <property type="entry name" value="P-loop_NTPase"/>
</dbReference>
<name>A0A6I4T647_9SPHN</name>
<dbReference type="GO" id="GO:0016301">
    <property type="term" value="F:kinase activity"/>
    <property type="evidence" value="ECO:0007669"/>
    <property type="project" value="UniProtKB-KW"/>
</dbReference>
<comment type="caution">
    <text evidence="2">The sequence shown here is derived from an EMBL/GenBank/DDBJ whole genome shotgun (WGS) entry which is preliminary data.</text>
</comment>
<proteinExistence type="predicted"/>